<reference evidence="1" key="2">
    <citation type="submission" date="2021-09" db="EMBL/GenBank/DDBJ databases">
        <authorList>
            <person name="Jia N."/>
            <person name="Wang J."/>
            <person name="Shi W."/>
            <person name="Du L."/>
            <person name="Sun Y."/>
            <person name="Zhan W."/>
            <person name="Jiang J."/>
            <person name="Wang Q."/>
            <person name="Zhang B."/>
            <person name="Ji P."/>
            <person name="Sakyi L.B."/>
            <person name="Cui X."/>
            <person name="Yuan T."/>
            <person name="Jiang B."/>
            <person name="Yang W."/>
            <person name="Lam T.T.-Y."/>
            <person name="Chang Q."/>
            <person name="Ding S."/>
            <person name="Wang X."/>
            <person name="Zhu J."/>
            <person name="Ruan X."/>
            <person name="Zhao L."/>
            <person name="Wei J."/>
            <person name="Que T."/>
            <person name="Du C."/>
            <person name="Cheng J."/>
            <person name="Dai P."/>
            <person name="Han X."/>
            <person name="Huang E."/>
            <person name="Gao Y."/>
            <person name="Liu J."/>
            <person name="Shao H."/>
            <person name="Ye R."/>
            <person name="Li L."/>
            <person name="Wei W."/>
            <person name="Wang X."/>
            <person name="Wang C."/>
            <person name="Huo Q."/>
            <person name="Li W."/>
            <person name="Guo W."/>
            <person name="Chen H."/>
            <person name="Chen S."/>
            <person name="Zhou L."/>
            <person name="Zhou L."/>
            <person name="Ni X."/>
            <person name="Tian J."/>
            <person name="Zhou Y."/>
            <person name="Sheng Y."/>
            <person name="Liu T."/>
            <person name="Pan Y."/>
            <person name="Xia L."/>
            <person name="Li J."/>
            <person name="Zhao F."/>
            <person name="Cao W."/>
        </authorList>
    </citation>
    <scope>NUCLEOTIDE SEQUENCE</scope>
    <source>
        <strain evidence="1">Rsan-2018</strain>
        <tissue evidence="1">Larvae</tissue>
    </source>
</reference>
<protein>
    <submittedName>
        <fullName evidence="1">Uncharacterized protein</fullName>
    </submittedName>
</protein>
<dbReference type="Proteomes" id="UP000821837">
    <property type="component" value="Unassembled WGS sequence"/>
</dbReference>
<evidence type="ECO:0000313" key="1">
    <source>
        <dbReference type="EMBL" id="KAH7934850.1"/>
    </source>
</evidence>
<name>A0A9D4P9U1_RHISA</name>
<keyword evidence="2" id="KW-1185">Reference proteome</keyword>
<sequence>MELEKLASIGTQLGLSGAELRKWIEEEQARQREERVLAREAAEREREAALKASECEVEALRLKLELKKLSRENDVNDVSSTQERDADIGLRFNASKLLIAFDEKKDDLDAYIRRFEVAGGRLMKQQPTEERATAAAVTRAQTKRAAKKFGRLKTPGAGDDTEATMPAMASVDVVFEDIVHPWYKLGASCVRLATAHIEGSKVATSHWRVALVIPGVNSVAILEEVQSSDGRQVCTYTPMSRALYYQRPILRTVMDLLQDPTIVDLGFYSATHNSCQHVVLKILGLLGIQVPTSLVTLQGLLHAATTEASVAAAFLTGAVGVAAGGSVAGS</sequence>
<organism evidence="1 2">
    <name type="scientific">Rhipicephalus sanguineus</name>
    <name type="common">Brown dog tick</name>
    <name type="synonym">Ixodes sanguineus</name>
    <dbReference type="NCBI Taxonomy" id="34632"/>
    <lineage>
        <taxon>Eukaryota</taxon>
        <taxon>Metazoa</taxon>
        <taxon>Ecdysozoa</taxon>
        <taxon>Arthropoda</taxon>
        <taxon>Chelicerata</taxon>
        <taxon>Arachnida</taxon>
        <taxon>Acari</taxon>
        <taxon>Parasitiformes</taxon>
        <taxon>Ixodida</taxon>
        <taxon>Ixodoidea</taxon>
        <taxon>Ixodidae</taxon>
        <taxon>Rhipicephalinae</taxon>
        <taxon>Rhipicephalus</taxon>
        <taxon>Rhipicephalus</taxon>
    </lineage>
</organism>
<reference evidence="1" key="1">
    <citation type="journal article" date="2020" name="Cell">
        <title>Large-Scale Comparative Analyses of Tick Genomes Elucidate Their Genetic Diversity and Vector Capacities.</title>
        <authorList>
            <consortium name="Tick Genome and Microbiome Consortium (TIGMIC)"/>
            <person name="Jia N."/>
            <person name="Wang J."/>
            <person name="Shi W."/>
            <person name="Du L."/>
            <person name="Sun Y."/>
            <person name="Zhan W."/>
            <person name="Jiang J.F."/>
            <person name="Wang Q."/>
            <person name="Zhang B."/>
            <person name="Ji P."/>
            <person name="Bell-Sakyi L."/>
            <person name="Cui X.M."/>
            <person name="Yuan T.T."/>
            <person name="Jiang B.G."/>
            <person name="Yang W.F."/>
            <person name="Lam T.T."/>
            <person name="Chang Q.C."/>
            <person name="Ding S.J."/>
            <person name="Wang X.J."/>
            <person name="Zhu J.G."/>
            <person name="Ruan X.D."/>
            <person name="Zhao L."/>
            <person name="Wei J.T."/>
            <person name="Ye R.Z."/>
            <person name="Que T.C."/>
            <person name="Du C.H."/>
            <person name="Zhou Y.H."/>
            <person name="Cheng J.X."/>
            <person name="Dai P.F."/>
            <person name="Guo W.B."/>
            <person name="Han X.H."/>
            <person name="Huang E.J."/>
            <person name="Li L.F."/>
            <person name="Wei W."/>
            <person name="Gao Y.C."/>
            <person name="Liu J.Z."/>
            <person name="Shao H.Z."/>
            <person name="Wang X."/>
            <person name="Wang C.C."/>
            <person name="Yang T.C."/>
            <person name="Huo Q.B."/>
            <person name="Li W."/>
            <person name="Chen H.Y."/>
            <person name="Chen S.E."/>
            <person name="Zhou L.G."/>
            <person name="Ni X.B."/>
            <person name="Tian J.H."/>
            <person name="Sheng Y."/>
            <person name="Liu T."/>
            <person name="Pan Y.S."/>
            <person name="Xia L.Y."/>
            <person name="Li J."/>
            <person name="Zhao F."/>
            <person name="Cao W.C."/>
        </authorList>
    </citation>
    <scope>NUCLEOTIDE SEQUENCE</scope>
    <source>
        <strain evidence="1">Rsan-2018</strain>
    </source>
</reference>
<evidence type="ECO:0000313" key="2">
    <source>
        <dbReference type="Proteomes" id="UP000821837"/>
    </source>
</evidence>
<proteinExistence type="predicted"/>
<gene>
    <name evidence="1" type="ORF">HPB52_001133</name>
</gene>
<dbReference type="EMBL" id="JABSTV010001255">
    <property type="protein sequence ID" value="KAH7934850.1"/>
    <property type="molecule type" value="Genomic_DNA"/>
</dbReference>
<comment type="caution">
    <text evidence="1">The sequence shown here is derived from an EMBL/GenBank/DDBJ whole genome shotgun (WGS) entry which is preliminary data.</text>
</comment>
<dbReference type="AlphaFoldDB" id="A0A9D4P9U1"/>
<accession>A0A9D4P9U1</accession>